<dbReference type="EMBL" id="CH479196">
    <property type="protein sequence ID" value="EDW27502.1"/>
    <property type="molecule type" value="Genomic_DNA"/>
</dbReference>
<organism evidence="3">
    <name type="scientific">Drosophila persimilis</name>
    <name type="common">Fruit fly</name>
    <dbReference type="NCBI Taxonomy" id="7234"/>
    <lineage>
        <taxon>Eukaryota</taxon>
        <taxon>Metazoa</taxon>
        <taxon>Ecdysozoa</taxon>
        <taxon>Arthropoda</taxon>
        <taxon>Hexapoda</taxon>
        <taxon>Insecta</taxon>
        <taxon>Pterygota</taxon>
        <taxon>Neoptera</taxon>
        <taxon>Endopterygota</taxon>
        <taxon>Diptera</taxon>
        <taxon>Brachycera</taxon>
        <taxon>Muscomorpha</taxon>
        <taxon>Ephydroidea</taxon>
        <taxon>Drosophilidae</taxon>
        <taxon>Drosophila</taxon>
        <taxon>Sophophora</taxon>
    </lineage>
</organism>
<accession>B4GXM5</accession>
<dbReference type="OMA" id="MRRTLWH"/>
<protein>
    <submittedName>
        <fullName evidence="2">GL20319</fullName>
    </submittedName>
</protein>
<name>B4GXM5_DROPE</name>
<gene>
    <name evidence="2" type="primary">Dper\GL20319</name>
    <name evidence="2" type="ORF">Dper_GL20319</name>
</gene>
<dbReference type="AlphaFoldDB" id="B4GXM5"/>
<keyword evidence="3" id="KW-1185">Reference proteome</keyword>
<evidence type="ECO:0000313" key="3">
    <source>
        <dbReference type="Proteomes" id="UP000008744"/>
    </source>
</evidence>
<dbReference type="Proteomes" id="UP000008744">
    <property type="component" value="Unassembled WGS sequence"/>
</dbReference>
<proteinExistence type="predicted"/>
<feature type="chain" id="PRO_5002804475" evidence="1">
    <location>
        <begin position="28"/>
        <end position="68"/>
    </location>
</feature>
<reference evidence="2 3" key="1">
    <citation type="journal article" date="2007" name="Nature">
        <title>Evolution of genes and genomes on the Drosophila phylogeny.</title>
        <authorList>
            <consortium name="Drosophila 12 Genomes Consortium"/>
            <person name="Clark A.G."/>
            <person name="Eisen M.B."/>
            <person name="Smith D.R."/>
            <person name="Bergman C.M."/>
            <person name="Oliver B."/>
            <person name="Markow T.A."/>
            <person name="Kaufman T.C."/>
            <person name="Kellis M."/>
            <person name="Gelbart W."/>
            <person name="Iyer V.N."/>
            <person name="Pollard D.A."/>
            <person name="Sackton T.B."/>
            <person name="Larracuente A.M."/>
            <person name="Singh N.D."/>
            <person name="Abad J.P."/>
            <person name="Abt D.N."/>
            <person name="Adryan B."/>
            <person name="Aguade M."/>
            <person name="Akashi H."/>
            <person name="Anderson W.W."/>
            <person name="Aquadro C.F."/>
            <person name="Ardell D.H."/>
            <person name="Arguello R."/>
            <person name="Artieri C.G."/>
            <person name="Barbash D.A."/>
            <person name="Barker D."/>
            <person name="Barsanti P."/>
            <person name="Batterham P."/>
            <person name="Batzoglou S."/>
            <person name="Begun D."/>
            <person name="Bhutkar A."/>
            <person name="Blanco E."/>
            <person name="Bosak S.A."/>
            <person name="Bradley R.K."/>
            <person name="Brand A.D."/>
            <person name="Brent M.R."/>
            <person name="Brooks A.N."/>
            <person name="Brown R.H."/>
            <person name="Butlin R.K."/>
            <person name="Caggese C."/>
            <person name="Calvi B.R."/>
            <person name="Bernardo de Carvalho A."/>
            <person name="Caspi A."/>
            <person name="Castrezana S."/>
            <person name="Celniker S.E."/>
            <person name="Chang J.L."/>
            <person name="Chapple C."/>
            <person name="Chatterji S."/>
            <person name="Chinwalla A."/>
            <person name="Civetta A."/>
            <person name="Clifton S.W."/>
            <person name="Comeron J.M."/>
            <person name="Costello J.C."/>
            <person name="Coyne J.A."/>
            <person name="Daub J."/>
            <person name="David R.G."/>
            <person name="Delcher A.L."/>
            <person name="Delehaunty K."/>
            <person name="Do C.B."/>
            <person name="Ebling H."/>
            <person name="Edwards K."/>
            <person name="Eickbush T."/>
            <person name="Evans J.D."/>
            <person name="Filipski A."/>
            <person name="Findeiss S."/>
            <person name="Freyhult E."/>
            <person name="Fulton L."/>
            <person name="Fulton R."/>
            <person name="Garcia A.C."/>
            <person name="Gardiner A."/>
            <person name="Garfield D.A."/>
            <person name="Garvin B.E."/>
            <person name="Gibson G."/>
            <person name="Gilbert D."/>
            <person name="Gnerre S."/>
            <person name="Godfrey J."/>
            <person name="Good R."/>
            <person name="Gotea V."/>
            <person name="Gravely B."/>
            <person name="Greenberg A.J."/>
            <person name="Griffiths-Jones S."/>
            <person name="Gross S."/>
            <person name="Guigo R."/>
            <person name="Gustafson E.A."/>
            <person name="Haerty W."/>
            <person name="Hahn M.W."/>
            <person name="Halligan D.L."/>
            <person name="Halpern A.L."/>
            <person name="Halter G.M."/>
            <person name="Han M.V."/>
            <person name="Heger A."/>
            <person name="Hillier L."/>
            <person name="Hinrichs A.S."/>
            <person name="Holmes I."/>
            <person name="Hoskins R.A."/>
            <person name="Hubisz M.J."/>
            <person name="Hultmark D."/>
            <person name="Huntley M.A."/>
            <person name="Jaffe D.B."/>
            <person name="Jagadeeshan S."/>
            <person name="Jeck W.R."/>
            <person name="Johnson J."/>
            <person name="Jones C.D."/>
            <person name="Jordan W.C."/>
            <person name="Karpen G.H."/>
            <person name="Kataoka E."/>
            <person name="Keightley P.D."/>
            <person name="Kheradpour P."/>
            <person name="Kirkness E.F."/>
            <person name="Koerich L.B."/>
            <person name="Kristiansen K."/>
            <person name="Kudrna D."/>
            <person name="Kulathinal R.J."/>
            <person name="Kumar S."/>
            <person name="Kwok R."/>
            <person name="Lander E."/>
            <person name="Langley C.H."/>
            <person name="Lapoint R."/>
            <person name="Lazzaro B.P."/>
            <person name="Lee S.J."/>
            <person name="Levesque L."/>
            <person name="Li R."/>
            <person name="Lin C.F."/>
            <person name="Lin M.F."/>
            <person name="Lindblad-Toh K."/>
            <person name="Llopart A."/>
            <person name="Long M."/>
            <person name="Low L."/>
            <person name="Lozovsky E."/>
            <person name="Lu J."/>
            <person name="Luo M."/>
            <person name="Machado C.A."/>
            <person name="Makalowski W."/>
            <person name="Marzo M."/>
            <person name="Matsuda M."/>
            <person name="Matzkin L."/>
            <person name="McAllister B."/>
            <person name="McBride C.S."/>
            <person name="McKernan B."/>
            <person name="McKernan K."/>
            <person name="Mendez-Lago M."/>
            <person name="Minx P."/>
            <person name="Mollenhauer M.U."/>
            <person name="Montooth K."/>
            <person name="Mount S.M."/>
            <person name="Mu X."/>
            <person name="Myers E."/>
            <person name="Negre B."/>
            <person name="Newfeld S."/>
            <person name="Nielsen R."/>
            <person name="Noor M.A."/>
            <person name="O'Grady P."/>
            <person name="Pachter L."/>
            <person name="Papaceit M."/>
            <person name="Parisi M.J."/>
            <person name="Parisi M."/>
            <person name="Parts L."/>
            <person name="Pedersen J.S."/>
            <person name="Pesole G."/>
            <person name="Phillippy A.M."/>
            <person name="Ponting C.P."/>
            <person name="Pop M."/>
            <person name="Porcelli D."/>
            <person name="Powell J.R."/>
            <person name="Prohaska S."/>
            <person name="Pruitt K."/>
            <person name="Puig M."/>
            <person name="Quesneville H."/>
            <person name="Ram K.R."/>
            <person name="Rand D."/>
            <person name="Rasmussen M.D."/>
            <person name="Reed L.K."/>
            <person name="Reenan R."/>
            <person name="Reily A."/>
            <person name="Remington K.A."/>
            <person name="Rieger T.T."/>
            <person name="Ritchie M.G."/>
            <person name="Robin C."/>
            <person name="Rogers Y.H."/>
            <person name="Rohde C."/>
            <person name="Rozas J."/>
            <person name="Rubenfield M.J."/>
            <person name="Ruiz A."/>
            <person name="Russo S."/>
            <person name="Salzberg S.L."/>
            <person name="Sanchez-Gracia A."/>
            <person name="Saranga D.J."/>
            <person name="Sato H."/>
            <person name="Schaeffer S.W."/>
            <person name="Schatz M.C."/>
            <person name="Schlenke T."/>
            <person name="Schwartz R."/>
            <person name="Segarra C."/>
            <person name="Singh R.S."/>
            <person name="Sirot L."/>
            <person name="Sirota M."/>
            <person name="Sisneros N.B."/>
            <person name="Smith C.D."/>
            <person name="Smith T.F."/>
            <person name="Spieth J."/>
            <person name="Stage D.E."/>
            <person name="Stark A."/>
            <person name="Stephan W."/>
            <person name="Strausberg R.L."/>
            <person name="Strempel S."/>
            <person name="Sturgill D."/>
            <person name="Sutton G."/>
            <person name="Sutton G.G."/>
            <person name="Tao W."/>
            <person name="Teichmann S."/>
            <person name="Tobari Y.N."/>
            <person name="Tomimura Y."/>
            <person name="Tsolas J.M."/>
            <person name="Valente V.L."/>
            <person name="Venter E."/>
            <person name="Venter J.C."/>
            <person name="Vicario S."/>
            <person name="Vieira F.G."/>
            <person name="Vilella A.J."/>
            <person name="Villasante A."/>
            <person name="Walenz B."/>
            <person name="Wang J."/>
            <person name="Wasserman M."/>
            <person name="Watts T."/>
            <person name="Wilson D."/>
            <person name="Wilson R.K."/>
            <person name="Wing R.A."/>
            <person name="Wolfner M.F."/>
            <person name="Wong A."/>
            <person name="Wong G.K."/>
            <person name="Wu C.I."/>
            <person name="Wu G."/>
            <person name="Yamamoto D."/>
            <person name="Yang H.P."/>
            <person name="Yang S.P."/>
            <person name="Yorke J.A."/>
            <person name="Yoshida K."/>
            <person name="Zdobnov E."/>
            <person name="Zhang P."/>
            <person name="Zhang Y."/>
            <person name="Zimin A.V."/>
            <person name="Baldwin J."/>
            <person name="Abdouelleil A."/>
            <person name="Abdulkadir J."/>
            <person name="Abebe A."/>
            <person name="Abera B."/>
            <person name="Abreu J."/>
            <person name="Acer S.C."/>
            <person name="Aftuck L."/>
            <person name="Alexander A."/>
            <person name="An P."/>
            <person name="Anderson E."/>
            <person name="Anderson S."/>
            <person name="Arachi H."/>
            <person name="Azer M."/>
            <person name="Bachantsang P."/>
            <person name="Barry A."/>
            <person name="Bayul T."/>
            <person name="Berlin A."/>
            <person name="Bessette D."/>
            <person name="Bloom T."/>
            <person name="Blye J."/>
            <person name="Boguslavskiy L."/>
            <person name="Bonnet C."/>
            <person name="Boukhgalter B."/>
            <person name="Bourzgui I."/>
            <person name="Brown A."/>
            <person name="Cahill P."/>
            <person name="Channer S."/>
            <person name="Cheshatsang Y."/>
            <person name="Chuda L."/>
            <person name="Citroen M."/>
            <person name="Collymore A."/>
            <person name="Cooke P."/>
            <person name="Costello M."/>
            <person name="D'Aco K."/>
            <person name="Daza R."/>
            <person name="De Haan G."/>
            <person name="DeGray S."/>
            <person name="DeMaso C."/>
            <person name="Dhargay N."/>
            <person name="Dooley K."/>
            <person name="Dooley E."/>
            <person name="Doricent M."/>
            <person name="Dorje P."/>
            <person name="Dorjee K."/>
            <person name="Dupes A."/>
            <person name="Elong R."/>
            <person name="Falk J."/>
            <person name="Farina A."/>
            <person name="Faro S."/>
            <person name="Ferguson D."/>
            <person name="Fisher S."/>
            <person name="Foley C.D."/>
            <person name="Franke A."/>
            <person name="Friedrich D."/>
            <person name="Gadbois L."/>
            <person name="Gearin G."/>
            <person name="Gearin C.R."/>
            <person name="Giannoukos G."/>
            <person name="Goode T."/>
            <person name="Graham J."/>
            <person name="Grandbois E."/>
            <person name="Grewal S."/>
            <person name="Gyaltsen K."/>
            <person name="Hafez N."/>
            <person name="Hagos B."/>
            <person name="Hall J."/>
            <person name="Henson C."/>
            <person name="Hollinger A."/>
            <person name="Honan T."/>
            <person name="Huard M.D."/>
            <person name="Hughes L."/>
            <person name="Hurhula B."/>
            <person name="Husby M.E."/>
            <person name="Kamat A."/>
            <person name="Kanga B."/>
            <person name="Kashin S."/>
            <person name="Khazanovich D."/>
            <person name="Kisner P."/>
            <person name="Lance K."/>
            <person name="Lara M."/>
            <person name="Lee W."/>
            <person name="Lennon N."/>
            <person name="Letendre F."/>
            <person name="LeVine R."/>
            <person name="Lipovsky A."/>
            <person name="Liu X."/>
            <person name="Liu J."/>
            <person name="Liu S."/>
            <person name="Lokyitsang T."/>
            <person name="Lokyitsang Y."/>
            <person name="Lubonja R."/>
            <person name="Lui A."/>
            <person name="MacDonald P."/>
            <person name="Magnisalis V."/>
            <person name="Maru K."/>
            <person name="Matthews C."/>
            <person name="McCusker W."/>
            <person name="McDonough S."/>
            <person name="Mehta T."/>
            <person name="Meldrim J."/>
            <person name="Meneus L."/>
            <person name="Mihai O."/>
            <person name="Mihalev A."/>
            <person name="Mihova T."/>
            <person name="Mittelman R."/>
            <person name="Mlenga V."/>
            <person name="Montmayeur A."/>
            <person name="Mulrain L."/>
            <person name="Navidi A."/>
            <person name="Naylor J."/>
            <person name="Negash T."/>
            <person name="Nguyen T."/>
            <person name="Nguyen N."/>
            <person name="Nicol R."/>
            <person name="Norbu C."/>
            <person name="Norbu N."/>
            <person name="Novod N."/>
            <person name="O'Neill B."/>
            <person name="Osman S."/>
            <person name="Markiewicz E."/>
            <person name="Oyono O.L."/>
            <person name="Patti C."/>
            <person name="Phunkhang P."/>
            <person name="Pierre F."/>
            <person name="Priest M."/>
            <person name="Raghuraman S."/>
            <person name="Rege F."/>
            <person name="Reyes R."/>
            <person name="Rise C."/>
            <person name="Rogov P."/>
            <person name="Ross K."/>
            <person name="Ryan E."/>
            <person name="Settipalli S."/>
            <person name="Shea T."/>
            <person name="Sherpa N."/>
            <person name="Shi L."/>
            <person name="Shih D."/>
            <person name="Sparrow T."/>
            <person name="Spaulding J."/>
            <person name="Stalker J."/>
            <person name="Stange-Thomann N."/>
            <person name="Stavropoulos S."/>
            <person name="Stone C."/>
            <person name="Strader C."/>
            <person name="Tesfaye S."/>
            <person name="Thomson T."/>
            <person name="Thoulutsang Y."/>
            <person name="Thoulutsang D."/>
            <person name="Topham K."/>
            <person name="Topping I."/>
            <person name="Tsamla T."/>
            <person name="Vassiliev H."/>
            <person name="Vo A."/>
            <person name="Wangchuk T."/>
            <person name="Wangdi T."/>
            <person name="Weiand M."/>
            <person name="Wilkinson J."/>
            <person name="Wilson A."/>
            <person name="Yadav S."/>
            <person name="Young G."/>
            <person name="Yu Q."/>
            <person name="Zembek L."/>
            <person name="Zhong D."/>
            <person name="Zimmer A."/>
            <person name="Zwirko Z."/>
            <person name="Jaffe D.B."/>
            <person name="Alvarez P."/>
            <person name="Brockman W."/>
            <person name="Butler J."/>
            <person name="Chin C."/>
            <person name="Gnerre S."/>
            <person name="Grabherr M."/>
            <person name="Kleber M."/>
            <person name="Mauceli E."/>
            <person name="MacCallum I."/>
        </authorList>
    </citation>
    <scope>NUCLEOTIDE SEQUENCE [LARGE SCALE GENOMIC DNA]</scope>
    <source>
        <strain evidence="3">MSH-3 / Tucson 14011-0111.49</strain>
    </source>
</reference>
<dbReference type="HOGENOM" id="CLU_2796678_0_0_1"/>
<feature type="signal peptide" evidence="1">
    <location>
        <begin position="1"/>
        <end position="27"/>
    </location>
</feature>
<keyword evidence="1" id="KW-0732">Signal</keyword>
<evidence type="ECO:0000256" key="1">
    <source>
        <dbReference type="SAM" id="SignalP"/>
    </source>
</evidence>
<sequence length="68" mass="7766">MRRTLWHMLTAQLLLLVLCSLLSLCSGGNMHPLKVGKNYVSLHNQPKDFRSLVMDITKFVLTIVGRTR</sequence>
<evidence type="ECO:0000313" key="2">
    <source>
        <dbReference type="EMBL" id="EDW27502.1"/>
    </source>
</evidence>